<keyword evidence="1" id="KW-1133">Transmembrane helix</keyword>
<feature type="transmembrane region" description="Helical" evidence="1">
    <location>
        <begin position="88"/>
        <end position="109"/>
    </location>
</feature>
<dbReference type="OrthoDB" id="2281384at2759"/>
<protein>
    <submittedName>
        <fullName evidence="2">Uncharacterized protein</fullName>
    </submittedName>
</protein>
<dbReference type="GeneID" id="93611895"/>
<evidence type="ECO:0000313" key="2">
    <source>
        <dbReference type="EMBL" id="EIE80219.1"/>
    </source>
</evidence>
<feature type="transmembrane region" description="Helical" evidence="1">
    <location>
        <begin position="12"/>
        <end position="33"/>
    </location>
</feature>
<accession>I1BVI9</accession>
<dbReference type="VEuPathDB" id="FungiDB:RO3G_04924"/>
<gene>
    <name evidence="2" type="ORF">RO3G_04924</name>
</gene>
<dbReference type="STRING" id="246409.I1BVI9"/>
<dbReference type="AlphaFoldDB" id="I1BVI9"/>
<keyword evidence="1" id="KW-0472">Membrane</keyword>
<keyword evidence="3" id="KW-1185">Reference proteome</keyword>
<dbReference type="EMBL" id="CH476734">
    <property type="protein sequence ID" value="EIE80219.1"/>
    <property type="molecule type" value="Genomic_DNA"/>
</dbReference>
<dbReference type="InParanoid" id="I1BVI9"/>
<keyword evidence="1" id="KW-0812">Transmembrane</keyword>
<dbReference type="OMA" id="RETCLWI"/>
<evidence type="ECO:0000256" key="1">
    <source>
        <dbReference type="SAM" id="Phobius"/>
    </source>
</evidence>
<evidence type="ECO:0000313" key="3">
    <source>
        <dbReference type="Proteomes" id="UP000009138"/>
    </source>
</evidence>
<dbReference type="Proteomes" id="UP000009138">
    <property type="component" value="Unassembled WGS sequence"/>
</dbReference>
<sequence length="179" mass="19936">MHLAIVHPLMIWVYLVSLVCTGLVAVLGIFISFNASNPIFISYTIVNRRNAVAACEIANFHQDEAKGNTILLDFKIGAIFGFANCDQAIQAGLIGIACSLLLGSIFATLHGFIVNKWVRSLDEHRIGWRAKNSKWNDHLDDLASAYARDKRNAPTYPQHKKESAGEYTGVFKKLRLFSK</sequence>
<dbReference type="RefSeq" id="XP_067515615.1">
    <property type="nucleotide sequence ID" value="XM_067659514.1"/>
</dbReference>
<proteinExistence type="predicted"/>
<reference evidence="2 3" key="1">
    <citation type="journal article" date="2009" name="PLoS Genet.">
        <title>Genomic analysis of the basal lineage fungus Rhizopus oryzae reveals a whole-genome duplication.</title>
        <authorList>
            <person name="Ma L.-J."/>
            <person name="Ibrahim A.S."/>
            <person name="Skory C."/>
            <person name="Grabherr M.G."/>
            <person name="Burger G."/>
            <person name="Butler M."/>
            <person name="Elias M."/>
            <person name="Idnurm A."/>
            <person name="Lang B.F."/>
            <person name="Sone T."/>
            <person name="Abe A."/>
            <person name="Calvo S.E."/>
            <person name="Corrochano L.M."/>
            <person name="Engels R."/>
            <person name="Fu J."/>
            <person name="Hansberg W."/>
            <person name="Kim J.-M."/>
            <person name="Kodira C.D."/>
            <person name="Koehrsen M.J."/>
            <person name="Liu B."/>
            <person name="Miranda-Saavedra D."/>
            <person name="O'Leary S."/>
            <person name="Ortiz-Castellanos L."/>
            <person name="Poulter R."/>
            <person name="Rodriguez-Romero J."/>
            <person name="Ruiz-Herrera J."/>
            <person name="Shen Y.-Q."/>
            <person name="Zeng Q."/>
            <person name="Galagan J."/>
            <person name="Birren B.W."/>
            <person name="Cuomo C.A."/>
            <person name="Wickes B.L."/>
        </authorList>
    </citation>
    <scope>NUCLEOTIDE SEQUENCE [LARGE SCALE GENOMIC DNA]</scope>
    <source>
        <strain evidence="3">RA 99-880 / ATCC MYA-4621 / FGSC 9543 / NRRL 43880</strain>
    </source>
</reference>
<name>I1BVI9_RHIO9</name>
<organism evidence="2 3">
    <name type="scientific">Rhizopus delemar (strain RA 99-880 / ATCC MYA-4621 / FGSC 9543 / NRRL 43880)</name>
    <name type="common">Mucormycosis agent</name>
    <name type="synonym">Rhizopus arrhizus var. delemar</name>
    <dbReference type="NCBI Taxonomy" id="246409"/>
    <lineage>
        <taxon>Eukaryota</taxon>
        <taxon>Fungi</taxon>
        <taxon>Fungi incertae sedis</taxon>
        <taxon>Mucoromycota</taxon>
        <taxon>Mucoromycotina</taxon>
        <taxon>Mucoromycetes</taxon>
        <taxon>Mucorales</taxon>
        <taxon>Mucorineae</taxon>
        <taxon>Rhizopodaceae</taxon>
        <taxon>Rhizopus</taxon>
    </lineage>
</organism>